<comment type="caution">
    <text evidence="1">The sequence shown here is derived from an EMBL/GenBank/DDBJ whole genome shotgun (WGS) entry which is preliminary data.</text>
</comment>
<gene>
    <name evidence="1" type="ORF">LCGC14_1406260</name>
</gene>
<name>A0A0F9MB10_9ZZZZ</name>
<sequence>MKVLLVEPQRGRDWGPHQQYLGLLRIGNWHQCLGDDVEYVHSPNKPVGIDYPDLVYVTSMFTYWYKSVWSAVKWYKELYPRYFRMAQK</sequence>
<organism evidence="1">
    <name type="scientific">marine sediment metagenome</name>
    <dbReference type="NCBI Taxonomy" id="412755"/>
    <lineage>
        <taxon>unclassified sequences</taxon>
        <taxon>metagenomes</taxon>
        <taxon>ecological metagenomes</taxon>
    </lineage>
</organism>
<protein>
    <submittedName>
        <fullName evidence="1">Uncharacterized protein</fullName>
    </submittedName>
</protein>
<proteinExistence type="predicted"/>
<dbReference type="EMBL" id="LAZR01009235">
    <property type="protein sequence ID" value="KKM73840.1"/>
    <property type="molecule type" value="Genomic_DNA"/>
</dbReference>
<reference evidence="1" key="1">
    <citation type="journal article" date="2015" name="Nature">
        <title>Complex archaea that bridge the gap between prokaryotes and eukaryotes.</title>
        <authorList>
            <person name="Spang A."/>
            <person name="Saw J.H."/>
            <person name="Jorgensen S.L."/>
            <person name="Zaremba-Niedzwiedzka K."/>
            <person name="Martijn J."/>
            <person name="Lind A.E."/>
            <person name="van Eijk R."/>
            <person name="Schleper C."/>
            <person name="Guy L."/>
            <person name="Ettema T.J."/>
        </authorList>
    </citation>
    <scope>NUCLEOTIDE SEQUENCE</scope>
</reference>
<accession>A0A0F9MB10</accession>
<dbReference type="AlphaFoldDB" id="A0A0F9MB10"/>
<evidence type="ECO:0000313" key="1">
    <source>
        <dbReference type="EMBL" id="KKM73840.1"/>
    </source>
</evidence>